<dbReference type="OrthoDB" id="112983at2"/>
<feature type="transmembrane region" description="Helical" evidence="1">
    <location>
        <begin position="174"/>
        <end position="204"/>
    </location>
</feature>
<proteinExistence type="predicted"/>
<feature type="transmembrane region" description="Helical" evidence="1">
    <location>
        <begin position="255"/>
        <end position="280"/>
    </location>
</feature>
<evidence type="ECO:0000313" key="2">
    <source>
        <dbReference type="EMBL" id="ADW68229.1"/>
    </source>
</evidence>
<organism evidence="3">
    <name type="scientific">Granulicella tundricola (strain ATCC BAA-1859 / DSM 23138 / MP5ACTX9)</name>
    <dbReference type="NCBI Taxonomy" id="1198114"/>
    <lineage>
        <taxon>Bacteria</taxon>
        <taxon>Pseudomonadati</taxon>
        <taxon>Acidobacteriota</taxon>
        <taxon>Terriglobia</taxon>
        <taxon>Terriglobales</taxon>
        <taxon>Acidobacteriaceae</taxon>
        <taxon>Granulicella</taxon>
    </lineage>
</organism>
<evidence type="ECO:0008006" key="4">
    <source>
        <dbReference type="Google" id="ProtNLM"/>
    </source>
</evidence>
<dbReference type="PaxDb" id="1198114-AciX9_1166"/>
<feature type="transmembrane region" description="Helical" evidence="1">
    <location>
        <begin position="292"/>
        <end position="309"/>
    </location>
</feature>
<feature type="transmembrane region" description="Helical" evidence="1">
    <location>
        <begin position="216"/>
        <end position="235"/>
    </location>
</feature>
<keyword evidence="1" id="KW-0472">Membrane</keyword>
<dbReference type="RefSeq" id="WP_013579552.1">
    <property type="nucleotide sequence ID" value="NC_015064.1"/>
</dbReference>
<keyword evidence="1" id="KW-0812">Transmembrane</keyword>
<dbReference type="eggNOG" id="ENOG50348NZ">
    <property type="taxonomic scope" value="Bacteria"/>
</dbReference>
<evidence type="ECO:0000256" key="1">
    <source>
        <dbReference type="SAM" id="Phobius"/>
    </source>
</evidence>
<dbReference type="AlphaFoldDB" id="E8X3N8"/>
<feature type="transmembrane region" description="Helical" evidence="1">
    <location>
        <begin position="150"/>
        <end position="168"/>
    </location>
</feature>
<protein>
    <recommendedName>
        <fullName evidence="4">Glycosyltransferase RgtA/B/C/D-like domain-containing protein</fullName>
    </recommendedName>
</protein>
<sequence length="351" mass="40415">MPTPSRRQRYESLTLRIVLLLATLHLLWFYINKVISVLSLPRYEQGVERMPFQARLLMQLPLRWAHSSPTLIHAAATLTQLNTWLPRGVIPEDLVELPIYLLFTLIAGLVARSLYRTYSRTALLLPYVYPLFLIMVATSYCILTTHAFRYVYDLPSLGLFAIGLWLIQRRAHPILFAALFLIATLNRETSLFLLYFFVVSNCVAEEKFHWPRAFSLRVLATTLPLAAAWIAWHLFVTRHFAGLDSESAPRIQTNLITLAWPMVWPQLFAVLGYTLPILLIVRSRTRPLELRLWLWITPVWAVFMFFFGVFAEVRLFGELIPIFTAAAVLLAEERIILSLTQKGAGDHLQPL</sequence>
<evidence type="ECO:0000313" key="3">
    <source>
        <dbReference type="Proteomes" id="UP000000343"/>
    </source>
</evidence>
<dbReference type="EMBL" id="CP002480">
    <property type="protein sequence ID" value="ADW68229.1"/>
    <property type="molecule type" value="Genomic_DNA"/>
</dbReference>
<name>E8X3N8_GRATM</name>
<reference evidence="3" key="1">
    <citation type="submission" date="2011-01" db="EMBL/GenBank/DDBJ databases">
        <title>Complete sequence of chromosome of Acidobacterium sp. MP5ACTX9.</title>
        <authorList>
            <consortium name="US DOE Joint Genome Institute"/>
            <person name="Lucas S."/>
            <person name="Copeland A."/>
            <person name="Lapidus A."/>
            <person name="Cheng J.-F."/>
            <person name="Goodwin L."/>
            <person name="Pitluck S."/>
            <person name="Teshima H."/>
            <person name="Detter J.C."/>
            <person name="Han C."/>
            <person name="Tapia R."/>
            <person name="Land M."/>
            <person name="Hauser L."/>
            <person name="Kyrpides N."/>
            <person name="Ivanova N."/>
            <person name="Ovchinnikova G."/>
            <person name="Pagani I."/>
            <person name="Rawat S.R."/>
            <person name="Mannisto M."/>
            <person name="Haggblom M.M."/>
            <person name="Woyke T."/>
        </authorList>
    </citation>
    <scope>NUCLEOTIDE SEQUENCE [LARGE SCALE GENOMIC DNA]</scope>
    <source>
        <strain evidence="3">MP5ACTX9</strain>
    </source>
</reference>
<feature type="transmembrane region" description="Helical" evidence="1">
    <location>
        <begin position="315"/>
        <end position="332"/>
    </location>
</feature>
<keyword evidence="1" id="KW-1133">Transmembrane helix</keyword>
<accession>E8X3N8</accession>
<dbReference type="KEGG" id="acm:AciX9_1166"/>
<dbReference type="Proteomes" id="UP000000343">
    <property type="component" value="Chromosome"/>
</dbReference>
<gene>
    <name evidence="2" type="ordered locus">AciX9_1166</name>
</gene>
<feature type="transmembrane region" description="Helical" evidence="1">
    <location>
        <begin position="127"/>
        <end position="143"/>
    </location>
</feature>
<keyword evidence="3" id="KW-1185">Reference proteome</keyword>
<feature type="transmembrane region" description="Helical" evidence="1">
    <location>
        <begin position="97"/>
        <end position="115"/>
    </location>
</feature>
<feature type="transmembrane region" description="Helical" evidence="1">
    <location>
        <begin position="12"/>
        <end position="31"/>
    </location>
</feature>
<dbReference type="HOGENOM" id="CLU_773313_0_0_0"/>